<reference evidence="2" key="1">
    <citation type="submission" date="2019-08" db="EMBL/GenBank/DDBJ databases">
        <title>The genome of the North American firefly Photinus pyralis.</title>
        <authorList>
            <consortium name="Photinus pyralis genome working group"/>
            <person name="Fallon T.R."/>
            <person name="Sander Lower S.E."/>
            <person name="Weng J.-K."/>
        </authorList>
    </citation>
    <scope>NUCLEOTIDE SEQUENCE</scope>
    <source>
        <strain evidence="2">TRF0915ILg1</strain>
        <tissue evidence="2">Whole body</tissue>
    </source>
</reference>
<proteinExistence type="predicted"/>
<protein>
    <submittedName>
        <fullName evidence="2">Uncharacterized protein</fullName>
    </submittedName>
</protein>
<dbReference type="AlphaFoldDB" id="A0A8K0DTB3"/>
<name>A0A8K0DTB3_IGNLU</name>
<accession>A0A8K0DTB3</accession>
<dbReference type="OrthoDB" id="6753158at2759"/>
<dbReference type="Proteomes" id="UP000801492">
    <property type="component" value="Unassembled WGS sequence"/>
</dbReference>
<keyword evidence="3" id="KW-1185">Reference proteome</keyword>
<sequence length="169" mass="19326">MSNAEKYTDENSSTKWTRKKKKKVYMTQMFRKCFRRFEKESSLHVQLFNNKEQDGFLSGLISFHASTRRCSRRRNEQGKSEGESSNDNLIANSFVNNAVFTNKFNIALGLPRSDTCSVCDRLTLQINAAEDAETKQKLIATKDLYLENGPGQEYAETDDGDNSRDAEDL</sequence>
<comment type="caution">
    <text evidence="2">The sequence shown here is derived from an EMBL/GenBank/DDBJ whole genome shotgun (WGS) entry which is preliminary data.</text>
</comment>
<dbReference type="EMBL" id="VTPC01000020">
    <property type="protein sequence ID" value="KAF2906100.1"/>
    <property type="molecule type" value="Genomic_DNA"/>
</dbReference>
<evidence type="ECO:0000313" key="2">
    <source>
        <dbReference type="EMBL" id="KAF2906100.1"/>
    </source>
</evidence>
<organism evidence="2 3">
    <name type="scientific">Ignelater luminosus</name>
    <name type="common">Cucubano</name>
    <name type="synonym">Pyrophorus luminosus</name>
    <dbReference type="NCBI Taxonomy" id="2038154"/>
    <lineage>
        <taxon>Eukaryota</taxon>
        <taxon>Metazoa</taxon>
        <taxon>Ecdysozoa</taxon>
        <taxon>Arthropoda</taxon>
        <taxon>Hexapoda</taxon>
        <taxon>Insecta</taxon>
        <taxon>Pterygota</taxon>
        <taxon>Neoptera</taxon>
        <taxon>Endopterygota</taxon>
        <taxon>Coleoptera</taxon>
        <taxon>Polyphaga</taxon>
        <taxon>Elateriformia</taxon>
        <taxon>Elateroidea</taxon>
        <taxon>Elateridae</taxon>
        <taxon>Agrypninae</taxon>
        <taxon>Pyrophorini</taxon>
        <taxon>Ignelater</taxon>
    </lineage>
</organism>
<evidence type="ECO:0000313" key="3">
    <source>
        <dbReference type="Proteomes" id="UP000801492"/>
    </source>
</evidence>
<evidence type="ECO:0000256" key="1">
    <source>
        <dbReference type="SAM" id="MobiDB-lite"/>
    </source>
</evidence>
<gene>
    <name evidence="2" type="ORF">ILUMI_00071</name>
</gene>
<feature type="region of interest" description="Disordered" evidence="1">
    <location>
        <begin position="149"/>
        <end position="169"/>
    </location>
</feature>